<dbReference type="PANTHER" id="PTHR31448">
    <property type="entry name" value="MYOSIN-BINDING PROTEIN 2"/>
    <property type="match status" value="1"/>
</dbReference>
<evidence type="ECO:0000256" key="1">
    <source>
        <dbReference type="ARBA" id="ARBA00004167"/>
    </source>
</evidence>
<reference evidence="5 6" key="1">
    <citation type="submission" date="2017-11" db="EMBL/GenBank/DDBJ databases">
        <title>De-novo sequencing of pomegranate (Punica granatum L.) genome.</title>
        <authorList>
            <person name="Akparov Z."/>
            <person name="Amiraslanov A."/>
            <person name="Hajiyeva S."/>
            <person name="Abbasov M."/>
            <person name="Kaur K."/>
            <person name="Hamwieh A."/>
            <person name="Solovyev V."/>
            <person name="Salamov A."/>
            <person name="Braich B."/>
            <person name="Kosarev P."/>
            <person name="Mahmoud A."/>
            <person name="Hajiyev E."/>
            <person name="Babayeva S."/>
            <person name="Izzatullayeva V."/>
            <person name="Mammadov A."/>
            <person name="Mammadov A."/>
            <person name="Sharifova S."/>
            <person name="Ojaghi J."/>
            <person name="Eynullazada K."/>
            <person name="Bayramov B."/>
            <person name="Abdulazimova A."/>
            <person name="Shahmuradov I."/>
        </authorList>
    </citation>
    <scope>NUCLEOTIDE SEQUENCE [LARGE SCALE GENOMIC DNA]</scope>
    <source>
        <strain evidence="6">cv. AG2017</strain>
        <tissue evidence="5">Leaf</tissue>
    </source>
</reference>
<dbReference type="InterPro" id="IPR039306">
    <property type="entry name" value="MYOB"/>
</dbReference>
<dbReference type="GO" id="GO:0080115">
    <property type="term" value="F:myosin XI tail binding"/>
    <property type="evidence" value="ECO:0007669"/>
    <property type="project" value="UniProtKB-ARBA"/>
</dbReference>
<sequence>MAAAGNSSVKSKKSSQTFTESLSSAFFEWMLLLLLFVNALLSYLTTKFARYCGLQTPCLLCSRLDHVLGKERLGFYWDMICRHHKSEISSLVLCHAHCKLVDVHGICENCLFSFATVNKSNAETYRLLVGKLGAESDSGTSEEDVFLSEGRRTRKSSAKLCSCCGMLWISRGPTQTLIQTTSIMSQLVELDVPLSGVIGALKNIGDGPSKRINREISDLSHVGYTELKSSSDTESEVPFSDDDEINALKRVGRRDNSGVKPHKEDPFINIPSDDSLPANLEEPASIERTSVLLPKTKVDADEGQKDEPAGLTVGHGSEEIKWQNSEVKEKEASSSVAELISFDDLPLGLGNRTTFEELSSETPVEETNEAPVKDSEETLKVETEPITTTEKPVEANLVSSDLSPLVPNLLDLGDAYKLAVCNRGRQLSGVLTEQWLAKDSSSRVSEDLKILFSQFSAPRGLDQSSAHDLSPKVSLNNEDSLKTLDALQKRISLERNESGLSQDGSMVSEIEGESTLDRLKRQVEHDRKALNALYKELEEERSASAIAANQAMAMITRLQEEKATLQMEALQYLRMMEEQAEYDMEVLQKSNDLLAEREKDIQDLEEELEFYRINFGDGNDILENLNVHPKAESIGRLKESAIGIEDERLHILESLKKLEKKLGHSSGEEVSSGSVHCESRCSGKEESGACYSTQRDNSLPNDGGSGTQEEQGTSPDNDANDDNCVGKGSSFTSEGMDLTSIWNGVSYLQKRLEALEADTNFLERTVKHLRIGEEGLQFVRDIASRLQEIRSAEPKADHQASY</sequence>
<dbReference type="GO" id="GO:0016020">
    <property type="term" value="C:membrane"/>
    <property type="evidence" value="ECO:0007669"/>
    <property type="project" value="UniProtKB-SubCell"/>
</dbReference>
<dbReference type="AlphaFoldDB" id="A0A2I0IBG6"/>
<name>A0A2I0IBG6_PUNGR</name>
<accession>A0A2I0IBG6</accession>
<dbReference type="PANTHER" id="PTHR31448:SF32">
    <property type="entry name" value="MYOSIN-BINDING PROTEIN 1"/>
    <property type="match status" value="1"/>
</dbReference>
<dbReference type="STRING" id="22663.A0A2I0IBG6"/>
<protein>
    <submittedName>
        <fullName evidence="5">Uncharacterized protein</fullName>
    </submittedName>
</protein>
<evidence type="ECO:0000256" key="2">
    <source>
        <dbReference type="ARBA" id="ARBA00022692"/>
    </source>
</evidence>
<keyword evidence="6" id="KW-1185">Reference proteome</keyword>
<dbReference type="PROSITE" id="PS51775">
    <property type="entry name" value="GTD_BINDING"/>
    <property type="match status" value="1"/>
</dbReference>
<evidence type="ECO:0000256" key="3">
    <source>
        <dbReference type="ARBA" id="ARBA00022989"/>
    </source>
</evidence>
<dbReference type="Proteomes" id="UP000233551">
    <property type="component" value="Unassembled WGS sequence"/>
</dbReference>
<dbReference type="OrthoDB" id="1047602at2759"/>
<comment type="subcellular location">
    <subcellularLocation>
        <location evidence="1">Membrane</location>
        <topology evidence="1">Single-pass membrane protein</topology>
    </subcellularLocation>
</comment>
<proteinExistence type="predicted"/>
<evidence type="ECO:0000313" key="6">
    <source>
        <dbReference type="Proteomes" id="UP000233551"/>
    </source>
</evidence>
<comment type="caution">
    <text evidence="5">The sequence shown here is derived from an EMBL/GenBank/DDBJ whole genome shotgun (WGS) entry which is preliminary data.</text>
</comment>
<dbReference type="Pfam" id="PF04576">
    <property type="entry name" value="Zein-binding"/>
    <property type="match status" value="1"/>
</dbReference>
<dbReference type="GeneID" id="116196620"/>
<keyword evidence="4" id="KW-0472">Membrane</keyword>
<dbReference type="InterPro" id="IPR007656">
    <property type="entry name" value="GTD-bd"/>
</dbReference>
<evidence type="ECO:0000256" key="4">
    <source>
        <dbReference type="ARBA" id="ARBA00023136"/>
    </source>
</evidence>
<keyword evidence="2" id="KW-0812">Transmembrane</keyword>
<keyword evidence="3" id="KW-1133">Transmembrane helix</keyword>
<gene>
    <name evidence="5" type="ORF">CRG98_038228</name>
</gene>
<dbReference type="EMBL" id="PGOL01003401">
    <property type="protein sequence ID" value="PKI41342.1"/>
    <property type="molecule type" value="Genomic_DNA"/>
</dbReference>
<evidence type="ECO:0000313" key="5">
    <source>
        <dbReference type="EMBL" id="PKI41342.1"/>
    </source>
</evidence>
<organism evidence="5 6">
    <name type="scientific">Punica granatum</name>
    <name type="common">Pomegranate</name>
    <dbReference type="NCBI Taxonomy" id="22663"/>
    <lineage>
        <taxon>Eukaryota</taxon>
        <taxon>Viridiplantae</taxon>
        <taxon>Streptophyta</taxon>
        <taxon>Embryophyta</taxon>
        <taxon>Tracheophyta</taxon>
        <taxon>Spermatophyta</taxon>
        <taxon>Magnoliopsida</taxon>
        <taxon>eudicotyledons</taxon>
        <taxon>Gunneridae</taxon>
        <taxon>Pentapetalae</taxon>
        <taxon>rosids</taxon>
        <taxon>malvids</taxon>
        <taxon>Myrtales</taxon>
        <taxon>Lythraceae</taxon>
        <taxon>Punica</taxon>
    </lineage>
</organism>